<evidence type="ECO:0000313" key="2">
    <source>
        <dbReference type="Proteomes" id="UP000203240"/>
    </source>
</evidence>
<dbReference type="Proteomes" id="UP000203240">
    <property type="component" value="Segment"/>
</dbReference>
<dbReference type="EMBL" id="KM009991">
    <property type="protein sequence ID" value="AIE47823.1"/>
    <property type="molecule type" value="Genomic_DNA"/>
</dbReference>
<evidence type="ECO:0000313" key="1">
    <source>
        <dbReference type="EMBL" id="AIE47823.1"/>
    </source>
</evidence>
<dbReference type="OrthoDB" id="37547at10239"/>
<proteinExistence type="predicted"/>
<protein>
    <submittedName>
        <fullName evidence="1">Orf109-like protein</fullName>
    </submittedName>
</protein>
<name>A0A068LKW9_9ABAC</name>
<accession>A0A068LKW9</accession>
<gene>
    <name evidence="1" type="ORF">pesp097</name>
</gene>
<dbReference type="RefSeq" id="YP_009049923.1">
    <property type="nucleotide sequence ID" value="NC_024625.1"/>
</dbReference>
<reference evidence="1 2" key="1">
    <citation type="journal article" date="2015" name="Genome Announc.">
        <title>A Distinct Group II Alphabaculovirus Isolated from a Peridroma Species.</title>
        <authorList>
            <person name="Rohrmann G.F."/>
            <person name="Erlandson M.A."/>
            <person name="Theilmann D.A."/>
        </authorList>
    </citation>
    <scope>NUCLEOTIDE SEQUENCE [LARGE SCALE GENOMIC DNA]</scope>
    <source>
        <strain evidence="1">GR_167</strain>
    </source>
</reference>
<keyword evidence="2" id="KW-1185">Reference proteome</keyword>
<sequence length="213" mass="24989">MSVKRLKSPRSLYGLSLAKTKRIIDGEADDSLKVNLTKLLPATIVPDLEPLYAKLPPGWYYSFVERHFVVDPYETDSKVQQQMCAEWKRDNLRHYHAMVNYAVYHCPYNHTPPPEDDTETVYTNHWLIRERLSDLFRIGKIAPGDHPWQRSVEVAYEECASIVKYVRLLPYVFSVDCLEIVKKSAIPKWDGCVLFSVQMMPRFKQKKIKDYFK</sequence>
<dbReference type="GeneID" id="20004006"/>
<organism evidence="1 2">
    <name type="scientific">Peridroma alphabaculovirus</name>
    <dbReference type="NCBI Taxonomy" id="1346829"/>
    <lineage>
        <taxon>Viruses</taxon>
        <taxon>Viruses incertae sedis</taxon>
        <taxon>Naldaviricetes</taxon>
        <taxon>Lefavirales</taxon>
        <taxon>Baculoviridae</taxon>
        <taxon>Alphabaculovirus</taxon>
    </lineage>
</organism>